<protein>
    <submittedName>
        <fullName evidence="1">Uncharacterized protein</fullName>
    </submittedName>
</protein>
<evidence type="ECO:0000313" key="2">
    <source>
        <dbReference type="Proteomes" id="UP001595841"/>
    </source>
</evidence>
<dbReference type="RefSeq" id="WP_379763685.1">
    <property type="nucleotide sequence ID" value="NZ_JBHSCL010000004.1"/>
</dbReference>
<dbReference type="Proteomes" id="UP001595841">
    <property type="component" value="Unassembled WGS sequence"/>
</dbReference>
<name>A0ABV8PL97_9FLAO</name>
<proteinExistence type="predicted"/>
<keyword evidence="2" id="KW-1185">Reference proteome</keyword>
<dbReference type="EMBL" id="JBHSCL010000004">
    <property type="protein sequence ID" value="MFC4220269.1"/>
    <property type="molecule type" value="Genomic_DNA"/>
</dbReference>
<evidence type="ECO:0000313" key="1">
    <source>
        <dbReference type="EMBL" id="MFC4220269.1"/>
    </source>
</evidence>
<gene>
    <name evidence="1" type="ORF">ACFOWS_08995</name>
</gene>
<dbReference type="SUPFAM" id="SSF47226">
    <property type="entry name" value="Histidine-containing phosphotransfer domain, HPT domain"/>
    <property type="match status" value="1"/>
</dbReference>
<accession>A0ABV8PL97</accession>
<dbReference type="InterPro" id="IPR036641">
    <property type="entry name" value="HPT_dom_sf"/>
</dbReference>
<reference evidence="2" key="1">
    <citation type="journal article" date="2019" name="Int. J. Syst. Evol. Microbiol.">
        <title>The Global Catalogue of Microorganisms (GCM) 10K type strain sequencing project: providing services to taxonomists for standard genome sequencing and annotation.</title>
        <authorList>
            <consortium name="The Broad Institute Genomics Platform"/>
            <consortium name="The Broad Institute Genome Sequencing Center for Infectious Disease"/>
            <person name="Wu L."/>
            <person name="Ma J."/>
        </authorList>
    </citation>
    <scope>NUCLEOTIDE SEQUENCE [LARGE SCALE GENOMIC DNA]</scope>
    <source>
        <strain evidence="2">CGMCC 1.15774</strain>
    </source>
</reference>
<organism evidence="1 2">
    <name type="scientific">Flagellimonas marina</name>
    <dbReference type="NCBI Taxonomy" id="1775168"/>
    <lineage>
        <taxon>Bacteria</taxon>
        <taxon>Pseudomonadati</taxon>
        <taxon>Bacteroidota</taxon>
        <taxon>Flavobacteriia</taxon>
        <taxon>Flavobacteriales</taxon>
        <taxon>Flavobacteriaceae</taxon>
        <taxon>Flagellimonas</taxon>
    </lineage>
</organism>
<comment type="caution">
    <text evidence="1">The sequence shown here is derived from an EMBL/GenBank/DDBJ whole genome shotgun (WGS) entry which is preliminary data.</text>
</comment>
<sequence length="261" mass="29851">MGTRELLTHLEKLEIGLSSFSYEELGTVEAGELKKSFEIFKHGLENKVFGIPEMKQLEVIYERIGIQGSKKSQSTPLDELDASPQTLIVLLSSLENTRLSQEQKEIVAGLKHVAQRLNRIDSEPEDMNSSSKAFEKSLESSFSSNTINLKPVLEDCMGQMELLEELVKLFKQNVLEFVGSAKIHLQNENYKELDLSCQKVQSCLRMLKTDGLLEITKEIIALCRTDNDRKHHSFLYGQFVEEFPKVEEQVDFEMEMIRAMQ</sequence>
<dbReference type="Gene3D" id="1.20.120.160">
    <property type="entry name" value="HPT domain"/>
    <property type="match status" value="1"/>
</dbReference>